<dbReference type="Proteomes" id="UP001168877">
    <property type="component" value="Unassembled WGS sequence"/>
</dbReference>
<sequence>MKLDEALEENYALQDKIEDDFSLVKDEFGERNESLSKEFEDKMKIMEEEIHSRDRALEILRVKNEEILVEIAIPKIGISVKSEGMVQPPSRKTMQVSHEESTIYAPKQNQGESLGERIAFHLHNLHREVAGYAGEEQLGQALVLGRI</sequence>
<reference evidence="2" key="2">
    <citation type="submission" date="2023-06" db="EMBL/GenBank/DDBJ databases">
        <authorList>
            <person name="Swenson N.G."/>
            <person name="Wegrzyn J.L."/>
            <person name="Mcevoy S.L."/>
        </authorList>
    </citation>
    <scope>NUCLEOTIDE SEQUENCE</scope>
    <source>
        <strain evidence="2">NS2018</strain>
        <tissue evidence="2">Leaf</tissue>
    </source>
</reference>
<gene>
    <name evidence="2" type="ORF">LWI29_013760</name>
</gene>
<accession>A0AA39TEH6</accession>
<keyword evidence="3" id="KW-1185">Reference proteome</keyword>
<evidence type="ECO:0000313" key="3">
    <source>
        <dbReference type="Proteomes" id="UP001168877"/>
    </source>
</evidence>
<organism evidence="2 3">
    <name type="scientific">Acer saccharum</name>
    <name type="common">Sugar maple</name>
    <dbReference type="NCBI Taxonomy" id="4024"/>
    <lineage>
        <taxon>Eukaryota</taxon>
        <taxon>Viridiplantae</taxon>
        <taxon>Streptophyta</taxon>
        <taxon>Embryophyta</taxon>
        <taxon>Tracheophyta</taxon>
        <taxon>Spermatophyta</taxon>
        <taxon>Magnoliopsida</taxon>
        <taxon>eudicotyledons</taxon>
        <taxon>Gunneridae</taxon>
        <taxon>Pentapetalae</taxon>
        <taxon>rosids</taxon>
        <taxon>malvids</taxon>
        <taxon>Sapindales</taxon>
        <taxon>Sapindaceae</taxon>
        <taxon>Hippocastanoideae</taxon>
        <taxon>Acereae</taxon>
        <taxon>Acer</taxon>
    </lineage>
</organism>
<dbReference type="AlphaFoldDB" id="A0AA39TEH6"/>
<evidence type="ECO:0000256" key="1">
    <source>
        <dbReference type="SAM" id="MobiDB-lite"/>
    </source>
</evidence>
<comment type="caution">
    <text evidence="2">The sequence shown here is derived from an EMBL/GenBank/DDBJ whole genome shotgun (WGS) entry which is preliminary data.</text>
</comment>
<protein>
    <submittedName>
        <fullName evidence="2">Uncharacterized protein</fullName>
    </submittedName>
</protein>
<evidence type="ECO:0000313" key="2">
    <source>
        <dbReference type="EMBL" id="KAK0607354.1"/>
    </source>
</evidence>
<feature type="region of interest" description="Disordered" evidence="1">
    <location>
        <begin position="87"/>
        <end position="108"/>
    </location>
</feature>
<reference evidence="2" key="1">
    <citation type="journal article" date="2022" name="Plant J.">
        <title>Strategies of tolerance reflected in two North American maple genomes.</title>
        <authorList>
            <person name="McEvoy S.L."/>
            <person name="Sezen U.U."/>
            <person name="Trouern-Trend A."/>
            <person name="McMahon S.M."/>
            <person name="Schaberg P.G."/>
            <person name="Yang J."/>
            <person name="Wegrzyn J.L."/>
            <person name="Swenson N.G."/>
        </authorList>
    </citation>
    <scope>NUCLEOTIDE SEQUENCE</scope>
    <source>
        <strain evidence="2">NS2018</strain>
    </source>
</reference>
<dbReference type="EMBL" id="JAUESC010000001">
    <property type="protein sequence ID" value="KAK0607354.1"/>
    <property type="molecule type" value="Genomic_DNA"/>
</dbReference>
<name>A0AA39TEH6_ACESA</name>
<proteinExistence type="predicted"/>